<evidence type="ECO:0000256" key="1">
    <source>
        <dbReference type="SAM" id="MobiDB-lite"/>
    </source>
</evidence>
<sequence>MGADDNLAHHHQPSHPQATKPGANWPDPVPNLLISLLSAPDLVSAGVQPNLHQIESDDTNESLKTEINIIETCNLDYVAPQSVPAVERQSADSETGVNTSQVKCTESQDGKSVSKHERTYNHTKCKAENCSEHILGSGYCLAHGDIARKVNIVYPMVVLIIKVNVRWKIALKIAKEVGIVYPMVFRLGGVFSFVSS</sequence>
<feature type="region of interest" description="Disordered" evidence="1">
    <location>
        <begin position="88"/>
        <end position="110"/>
    </location>
</feature>
<dbReference type="EMBL" id="OD569368">
    <property type="protein sequence ID" value="CAD7447897.1"/>
    <property type="molecule type" value="Genomic_DNA"/>
</dbReference>
<feature type="region of interest" description="Disordered" evidence="1">
    <location>
        <begin position="1"/>
        <end position="26"/>
    </location>
</feature>
<protein>
    <submittedName>
        <fullName evidence="2">Uncharacterized protein</fullName>
    </submittedName>
</protein>
<dbReference type="AlphaFoldDB" id="A0A7R9F6U7"/>
<proteinExistence type="predicted"/>
<accession>A0A7R9F6U7</accession>
<feature type="compositionally biased region" description="Polar residues" evidence="1">
    <location>
        <begin position="92"/>
        <end position="105"/>
    </location>
</feature>
<reference evidence="2" key="1">
    <citation type="submission" date="2020-11" db="EMBL/GenBank/DDBJ databases">
        <authorList>
            <person name="Tran Van P."/>
        </authorList>
    </citation>
    <scope>NUCLEOTIDE SEQUENCE</scope>
</reference>
<name>A0A7R9F6U7_9NEOP</name>
<organism evidence="2">
    <name type="scientific">Timema bartmani</name>
    <dbReference type="NCBI Taxonomy" id="61472"/>
    <lineage>
        <taxon>Eukaryota</taxon>
        <taxon>Metazoa</taxon>
        <taxon>Ecdysozoa</taxon>
        <taxon>Arthropoda</taxon>
        <taxon>Hexapoda</taxon>
        <taxon>Insecta</taxon>
        <taxon>Pterygota</taxon>
        <taxon>Neoptera</taxon>
        <taxon>Polyneoptera</taxon>
        <taxon>Phasmatodea</taxon>
        <taxon>Timematodea</taxon>
        <taxon>Timematoidea</taxon>
        <taxon>Timematidae</taxon>
        <taxon>Timema</taxon>
    </lineage>
</organism>
<gene>
    <name evidence="2" type="ORF">TBIB3V08_LOCUS10197</name>
</gene>
<evidence type="ECO:0000313" key="2">
    <source>
        <dbReference type="EMBL" id="CAD7447897.1"/>
    </source>
</evidence>